<dbReference type="Proteomes" id="UP000593594">
    <property type="component" value="Chromosome"/>
</dbReference>
<gene>
    <name evidence="1" type="ORF">HW532_15030</name>
</gene>
<protein>
    <submittedName>
        <fullName evidence="1">Uncharacterized protein</fullName>
    </submittedName>
</protein>
<dbReference type="RefSeq" id="WP_213161249.1">
    <property type="nucleotide sequence ID" value="NZ_CP058214.1"/>
</dbReference>
<name>A0A7S8C5Q9_9HYPH</name>
<accession>A0A7S8C5Q9</accession>
<evidence type="ECO:0000313" key="1">
    <source>
        <dbReference type="EMBL" id="QPC43886.1"/>
    </source>
</evidence>
<sequence length="168" mass="19495">MTERTKRIMREFKIDELSVVDSPAQEGARAVLMKRRVPRERFNAPVPPMSERDEPLTFDKLARPAQETEPMSNFEARVDEIAKRDSCQRMDAMTKARLRYPDEYDAYQKAGAVTSRPVYEKSRSDAEIAFEKLVDQIQTRDRSNRFEALKKAAREHPRELAAYRAALS</sequence>
<evidence type="ECO:0000313" key="2">
    <source>
        <dbReference type="Proteomes" id="UP000593594"/>
    </source>
</evidence>
<reference evidence="1 2" key="1">
    <citation type="submission" date="2020-06" db="EMBL/GenBank/DDBJ databases">
        <title>Genome sequence of 2 isolates from Red Sea Mangroves.</title>
        <authorList>
            <person name="Sefrji F."/>
            <person name="Michoud G."/>
            <person name="Merlino G."/>
            <person name="Daffonchio D."/>
        </authorList>
    </citation>
    <scope>NUCLEOTIDE SEQUENCE [LARGE SCALE GENOMIC DNA]</scope>
    <source>
        <strain evidence="1 2">R1DC25</strain>
    </source>
</reference>
<keyword evidence="2" id="KW-1185">Reference proteome</keyword>
<dbReference type="KEGG" id="kmn:HW532_15030"/>
<dbReference type="EMBL" id="CP058214">
    <property type="protein sequence ID" value="QPC43886.1"/>
    <property type="molecule type" value="Genomic_DNA"/>
</dbReference>
<organism evidence="1 2">
    <name type="scientific">Kaustia mangrovi</name>
    <dbReference type="NCBI Taxonomy" id="2593653"/>
    <lineage>
        <taxon>Bacteria</taxon>
        <taxon>Pseudomonadati</taxon>
        <taxon>Pseudomonadota</taxon>
        <taxon>Alphaproteobacteria</taxon>
        <taxon>Hyphomicrobiales</taxon>
        <taxon>Parvibaculaceae</taxon>
        <taxon>Kaustia</taxon>
    </lineage>
</organism>
<dbReference type="AlphaFoldDB" id="A0A7S8C5Q9"/>
<proteinExistence type="predicted"/>